<reference evidence="2" key="1">
    <citation type="journal article" date="2023" name="G3 (Bethesda)">
        <title>A reference genome for the long-term kleptoplast-retaining sea slug Elysia crispata morphotype clarki.</title>
        <authorList>
            <person name="Eastman K.E."/>
            <person name="Pendleton A.L."/>
            <person name="Shaikh M.A."/>
            <person name="Suttiyut T."/>
            <person name="Ogas R."/>
            <person name="Tomko P."/>
            <person name="Gavelis G."/>
            <person name="Widhalm J.R."/>
            <person name="Wisecaver J.H."/>
        </authorList>
    </citation>
    <scope>NUCLEOTIDE SEQUENCE</scope>
    <source>
        <strain evidence="2">ECLA1</strain>
    </source>
</reference>
<comment type="caution">
    <text evidence="2">The sequence shown here is derived from an EMBL/GenBank/DDBJ whole genome shotgun (WGS) entry which is preliminary data.</text>
</comment>
<evidence type="ECO:0000313" key="3">
    <source>
        <dbReference type="Proteomes" id="UP001283361"/>
    </source>
</evidence>
<evidence type="ECO:0000256" key="1">
    <source>
        <dbReference type="SAM" id="MobiDB-lite"/>
    </source>
</evidence>
<evidence type="ECO:0000313" key="2">
    <source>
        <dbReference type="EMBL" id="KAK3788103.1"/>
    </source>
</evidence>
<dbReference type="EMBL" id="JAWDGP010001799">
    <property type="protein sequence ID" value="KAK3788103.1"/>
    <property type="molecule type" value="Genomic_DNA"/>
</dbReference>
<accession>A0AAE1AI73</accession>
<name>A0AAE1AI73_9GAST</name>
<keyword evidence="3" id="KW-1185">Reference proteome</keyword>
<organism evidence="2 3">
    <name type="scientific">Elysia crispata</name>
    <name type="common">lettuce slug</name>
    <dbReference type="NCBI Taxonomy" id="231223"/>
    <lineage>
        <taxon>Eukaryota</taxon>
        <taxon>Metazoa</taxon>
        <taxon>Spiralia</taxon>
        <taxon>Lophotrochozoa</taxon>
        <taxon>Mollusca</taxon>
        <taxon>Gastropoda</taxon>
        <taxon>Heterobranchia</taxon>
        <taxon>Euthyneura</taxon>
        <taxon>Panpulmonata</taxon>
        <taxon>Sacoglossa</taxon>
        <taxon>Placobranchoidea</taxon>
        <taxon>Plakobranchidae</taxon>
        <taxon>Elysia</taxon>
    </lineage>
</organism>
<feature type="region of interest" description="Disordered" evidence="1">
    <location>
        <begin position="106"/>
        <end position="157"/>
    </location>
</feature>
<gene>
    <name evidence="2" type="ORF">RRG08_063608</name>
</gene>
<protein>
    <submittedName>
        <fullName evidence="2">Uncharacterized protein</fullName>
    </submittedName>
</protein>
<dbReference type="Proteomes" id="UP001283361">
    <property type="component" value="Unassembled WGS sequence"/>
</dbReference>
<proteinExistence type="predicted"/>
<sequence>MHLQPRIILRVPELQWREPMVANLGRPEKKAKIRVLQAPLKIDRQQQQQQKQHQQHGECVHLAVLSVWRWRDDDRRMGLTPAAATTALSVSAADSATLSITVTATASPSAGRGRNDRSCKLCPEHEEGNPTDTHNELDNGQCSQTDRKLGHRTALTG</sequence>
<dbReference type="AlphaFoldDB" id="A0AAE1AI73"/>
<feature type="compositionally biased region" description="Basic and acidic residues" evidence="1">
    <location>
        <begin position="113"/>
        <end position="137"/>
    </location>
</feature>